<accession>A0A8H7RCP4</accession>
<dbReference type="PANTHER" id="PTHR31010:SF2">
    <property type="entry name" value="RAN-SPECIFIC GTPASE-ACTIVATING PROTEIN 30"/>
    <property type="match status" value="1"/>
</dbReference>
<dbReference type="GO" id="GO:0030695">
    <property type="term" value="F:GTPase regulator activity"/>
    <property type="evidence" value="ECO:0007669"/>
    <property type="project" value="TreeGrafter"/>
</dbReference>
<dbReference type="GO" id="GO:0005737">
    <property type="term" value="C:cytoplasm"/>
    <property type="evidence" value="ECO:0007669"/>
    <property type="project" value="TreeGrafter"/>
</dbReference>
<dbReference type="InterPro" id="IPR008812">
    <property type="entry name" value="Ran_GTP-bd-rel"/>
</dbReference>
<comment type="caution">
    <text evidence="2">The sequence shown here is derived from an EMBL/GenBank/DDBJ whole genome shotgun (WGS) entry which is preliminary data.</text>
</comment>
<protein>
    <recommendedName>
        <fullName evidence="4">Ran-specific GTPase-activating protein 30</fullName>
    </recommendedName>
</protein>
<dbReference type="Proteomes" id="UP000603453">
    <property type="component" value="Unassembled WGS sequence"/>
</dbReference>
<organism evidence="2 3">
    <name type="scientific">Mucor saturninus</name>
    <dbReference type="NCBI Taxonomy" id="64648"/>
    <lineage>
        <taxon>Eukaryota</taxon>
        <taxon>Fungi</taxon>
        <taxon>Fungi incertae sedis</taxon>
        <taxon>Mucoromycota</taxon>
        <taxon>Mucoromycotina</taxon>
        <taxon>Mucoromycetes</taxon>
        <taxon>Mucorales</taxon>
        <taxon>Mucorineae</taxon>
        <taxon>Mucoraceae</taxon>
        <taxon>Mucor</taxon>
    </lineage>
</organism>
<evidence type="ECO:0000256" key="1">
    <source>
        <dbReference type="SAM" id="MobiDB-lite"/>
    </source>
</evidence>
<dbReference type="Pfam" id="PF05508">
    <property type="entry name" value="Ran-binding"/>
    <property type="match status" value="1"/>
</dbReference>
<feature type="region of interest" description="Disordered" evidence="1">
    <location>
        <begin position="312"/>
        <end position="331"/>
    </location>
</feature>
<name>A0A8H7RCP4_9FUNG</name>
<dbReference type="OrthoDB" id="512915at2759"/>
<proteinExistence type="predicted"/>
<evidence type="ECO:0000313" key="2">
    <source>
        <dbReference type="EMBL" id="KAG2207915.1"/>
    </source>
</evidence>
<dbReference type="PANTHER" id="PTHR31010">
    <property type="entry name" value="RAN-SPECIFIC GTPASE-ACTIVATING PROTEIN 30-RELATED"/>
    <property type="match status" value="1"/>
</dbReference>
<gene>
    <name evidence="2" type="ORF">INT47_010899</name>
</gene>
<evidence type="ECO:0008006" key="4">
    <source>
        <dbReference type="Google" id="ProtNLM"/>
    </source>
</evidence>
<dbReference type="EMBL" id="JAEPRD010000022">
    <property type="protein sequence ID" value="KAG2207915.1"/>
    <property type="molecule type" value="Genomic_DNA"/>
</dbReference>
<keyword evidence="3" id="KW-1185">Reference proteome</keyword>
<sequence>MSSIEDLFGKLAMTTVTTVSRIALSHATNAAIRNVTSYVTTQLPKNKPDTREIRTLQRQLDLKIKNLKPTIDIIARSVADGNRDLEPALEMCNDLKQDIDDFAQQVNTVKEPEQVKLRLKRLLSNVDDAIPSLHLSLRSIENKSGKVTISPSKLIQASSILLGKETKFKVKLYSLFAANQREASAEAFTWKEEFHKCDLVVKKIEQEKRDYELILTEDIDDGLYHEEGEERQKLIIDINRIQRMYYTQSGELLNIEDSKAPVLVVKVFKVKSKDDDSSDEKLIQIKETAPEIIKEELQESDWYAIGLWTDEDNDSSDSEEEKPVSSSVSTVSSSSEFTSNLLLLESVVKLALLEISEQMNHMYASDELISLYMK</sequence>
<dbReference type="GO" id="GO:0005634">
    <property type="term" value="C:nucleus"/>
    <property type="evidence" value="ECO:0007669"/>
    <property type="project" value="TreeGrafter"/>
</dbReference>
<evidence type="ECO:0000313" key="3">
    <source>
        <dbReference type="Proteomes" id="UP000603453"/>
    </source>
</evidence>
<reference evidence="2" key="1">
    <citation type="submission" date="2020-12" db="EMBL/GenBank/DDBJ databases">
        <title>Metabolic potential, ecology and presence of endohyphal bacteria is reflected in genomic diversity of Mucoromycotina.</title>
        <authorList>
            <person name="Muszewska A."/>
            <person name="Okrasinska A."/>
            <person name="Steczkiewicz K."/>
            <person name="Drgas O."/>
            <person name="Orlowska M."/>
            <person name="Perlinska-Lenart U."/>
            <person name="Aleksandrzak-Piekarczyk T."/>
            <person name="Szatraj K."/>
            <person name="Zielenkiewicz U."/>
            <person name="Pilsyk S."/>
            <person name="Malc E."/>
            <person name="Mieczkowski P."/>
            <person name="Kruszewska J.S."/>
            <person name="Biernat P."/>
            <person name="Pawlowska J."/>
        </authorList>
    </citation>
    <scope>NUCLEOTIDE SEQUENCE</scope>
    <source>
        <strain evidence="2">WA0000017839</strain>
    </source>
</reference>
<dbReference type="AlphaFoldDB" id="A0A8H7RCP4"/>